<dbReference type="OrthoDB" id="240216at2759"/>
<dbReference type="AlphaFoldDB" id="A0A4V3XCT0"/>
<organism evidence="1 2">
    <name type="scientific">Phellinidium pouzarii</name>
    <dbReference type="NCBI Taxonomy" id="167371"/>
    <lineage>
        <taxon>Eukaryota</taxon>
        <taxon>Fungi</taxon>
        <taxon>Dikarya</taxon>
        <taxon>Basidiomycota</taxon>
        <taxon>Agaricomycotina</taxon>
        <taxon>Agaricomycetes</taxon>
        <taxon>Hymenochaetales</taxon>
        <taxon>Hymenochaetaceae</taxon>
        <taxon>Phellinidium</taxon>
    </lineage>
</organism>
<dbReference type="EMBL" id="SGPK01000170">
    <property type="protein sequence ID" value="THH06883.1"/>
    <property type="molecule type" value="Genomic_DNA"/>
</dbReference>
<protein>
    <submittedName>
        <fullName evidence="1">Uncharacterized protein</fullName>
    </submittedName>
</protein>
<evidence type="ECO:0000313" key="1">
    <source>
        <dbReference type="EMBL" id="THH06883.1"/>
    </source>
</evidence>
<name>A0A4V3XCT0_9AGAM</name>
<comment type="caution">
    <text evidence="1">The sequence shown here is derived from an EMBL/GenBank/DDBJ whole genome shotgun (WGS) entry which is preliminary data.</text>
</comment>
<keyword evidence="2" id="KW-1185">Reference proteome</keyword>
<evidence type="ECO:0000313" key="2">
    <source>
        <dbReference type="Proteomes" id="UP000308199"/>
    </source>
</evidence>
<sequence>MFTHSYFNTHPAPPVSDSAVAAAAAAAMIHSAQWDARPARLDGYRIGDRQFRFHIRRLAHRGPAPGPVLLLDVLDPAHRPLLTERQVHRTLAAIVEDADRMPKEEAAWGTVGVLSMENRRFFGGLGLSKAGKFPTSVSHAEDLNNKLSEVHSTIKFQLKKVLCLGVAVGHIQMTED</sequence>
<dbReference type="SUPFAM" id="SSF56808">
    <property type="entry name" value="Ribosomal protein L1"/>
    <property type="match status" value="1"/>
</dbReference>
<dbReference type="Proteomes" id="UP000308199">
    <property type="component" value="Unassembled WGS sequence"/>
</dbReference>
<dbReference type="InterPro" id="IPR023674">
    <property type="entry name" value="Ribosomal_uL1-like"/>
</dbReference>
<gene>
    <name evidence="1" type="ORF">EW145_g3780</name>
</gene>
<reference evidence="1 2" key="1">
    <citation type="submission" date="2019-02" db="EMBL/GenBank/DDBJ databases">
        <title>Genome sequencing of the rare red list fungi Phellinidium pouzarii.</title>
        <authorList>
            <person name="Buettner E."/>
            <person name="Kellner H."/>
        </authorList>
    </citation>
    <scope>NUCLEOTIDE SEQUENCE [LARGE SCALE GENOMIC DNA]</scope>
    <source>
        <strain evidence="1 2">DSM 108285</strain>
    </source>
</reference>
<accession>A0A4V3XCT0</accession>
<proteinExistence type="predicted"/>